<dbReference type="InterPro" id="IPR008927">
    <property type="entry name" value="6-PGluconate_DH-like_C_sf"/>
</dbReference>
<reference evidence="13" key="1">
    <citation type="journal article" date="2018" name="Sci. Rep.">
        <title>Lignite coal burning seam in the remote Altai Mountains harbors a hydrogen-driven thermophilic microbial community.</title>
        <authorList>
            <person name="Kadnikov V.V."/>
            <person name="Mardanov A.V."/>
            <person name="Ivasenko D.A."/>
            <person name="Antsiferov D.V."/>
            <person name="Beletsky A.V."/>
            <person name="Karnachuk O.V."/>
            <person name="Ravin N.V."/>
        </authorList>
    </citation>
    <scope>NUCLEOTIDE SEQUENCE [LARGE SCALE GENOMIC DNA]</scope>
</reference>
<accession>A0A2R6Y4Q7</accession>
<dbReference type="InterPro" id="IPR006108">
    <property type="entry name" value="3HC_DH_C"/>
</dbReference>
<dbReference type="SUPFAM" id="SSF51735">
    <property type="entry name" value="NAD(P)-binding Rossmann-fold domains"/>
    <property type="match status" value="1"/>
</dbReference>
<evidence type="ECO:0000259" key="10">
    <source>
        <dbReference type="Pfam" id="PF00725"/>
    </source>
</evidence>
<dbReference type="UniPathway" id="UPA00659"/>
<evidence type="ECO:0000256" key="9">
    <source>
        <dbReference type="SAM" id="SignalP"/>
    </source>
</evidence>
<dbReference type="Gene3D" id="3.90.226.10">
    <property type="entry name" value="2-enoyl-CoA Hydratase, Chain A, domain 1"/>
    <property type="match status" value="1"/>
</dbReference>
<feature type="domain" description="3-hydroxyacyl-CoA dehydrogenase C-terminal" evidence="10">
    <location>
        <begin position="378"/>
        <end position="426"/>
    </location>
</feature>
<keyword evidence="3" id="KW-0276">Fatty acid metabolism</keyword>
<evidence type="ECO:0000256" key="8">
    <source>
        <dbReference type="ARBA" id="ARBA00049556"/>
    </source>
</evidence>
<dbReference type="SUPFAM" id="SSF52096">
    <property type="entry name" value="ClpP/crotonase"/>
    <property type="match status" value="1"/>
</dbReference>
<protein>
    <submittedName>
        <fullName evidence="12">Enoyl-CoA hydratase [isoleucine degradation]</fullName>
    </submittedName>
</protein>
<evidence type="ECO:0000313" key="13">
    <source>
        <dbReference type="Proteomes" id="UP000244338"/>
    </source>
</evidence>
<evidence type="ECO:0000256" key="3">
    <source>
        <dbReference type="ARBA" id="ARBA00022832"/>
    </source>
</evidence>
<dbReference type="InterPro" id="IPR001753">
    <property type="entry name" value="Enoyl-CoA_hydra/iso"/>
</dbReference>
<dbReference type="GO" id="GO:0070403">
    <property type="term" value="F:NAD+ binding"/>
    <property type="evidence" value="ECO:0007669"/>
    <property type="project" value="InterPro"/>
</dbReference>
<evidence type="ECO:0000256" key="7">
    <source>
        <dbReference type="ARBA" id="ARBA00023098"/>
    </source>
</evidence>
<gene>
    <name evidence="12" type="ORF">BSOLF_1205</name>
</gene>
<keyword evidence="5" id="KW-0560">Oxidoreductase</keyword>
<dbReference type="PANTHER" id="PTHR48075:SF7">
    <property type="entry name" value="3-HYDROXYACYL-COA DEHYDROGENASE-RELATED"/>
    <property type="match status" value="1"/>
</dbReference>
<evidence type="ECO:0000256" key="4">
    <source>
        <dbReference type="ARBA" id="ARBA00022963"/>
    </source>
</evidence>
<evidence type="ECO:0000313" key="12">
    <source>
        <dbReference type="EMBL" id="PTQ57661.1"/>
    </source>
</evidence>
<evidence type="ECO:0000256" key="1">
    <source>
        <dbReference type="ARBA" id="ARBA00005005"/>
    </source>
</evidence>
<evidence type="ECO:0000256" key="6">
    <source>
        <dbReference type="ARBA" id="ARBA00023027"/>
    </source>
</evidence>
<dbReference type="SUPFAM" id="SSF48179">
    <property type="entry name" value="6-phosphogluconate dehydrogenase C-terminal domain-like"/>
    <property type="match status" value="2"/>
</dbReference>
<feature type="signal peptide" evidence="9">
    <location>
        <begin position="1"/>
        <end position="23"/>
    </location>
</feature>
<dbReference type="InterPro" id="IPR029045">
    <property type="entry name" value="ClpP/crotonase-like_dom_sf"/>
</dbReference>
<dbReference type="PANTHER" id="PTHR48075">
    <property type="entry name" value="3-HYDROXYACYL-COA DEHYDROGENASE FAMILY PROTEIN"/>
    <property type="match status" value="1"/>
</dbReference>
<keyword evidence="9" id="KW-0732">Signal</keyword>
<dbReference type="InterPro" id="IPR006176">
    <property type="entry name" value="3-OHacyl-CoA_DH_NAD-bd"/>
</dbReference>
<keyword evidence="4" id="KW-0442">Lipid degradation</keyword>
<dbReference type="GO" id="GO:0003857">
    <property type="term" value="F:(3S)-3-hydroxyacyl-CoA dehydrogenase (NAD+) activity"/>
    <property type="evidence" value="ECO:0007669"/>
    <property type="project" value="UniProtKB-EC"/>
</dbReference>
<comment type="similarity">
    <text evidence="2">Belongs to the 3-hydroxyacyl-CoA dehydrogenase family.</text>
</comment>
<proteinExistence type="inferred from homology"/>
<dbReference type="Pfam" id="PF00378">
    <property type="entry name" value="ECH_1"/>
    <property type="match status" value="1"/>
</dbReference>
<dbReference type="Pfam" id="PF02737">
    <property type="entry name" value="3HCDH_N"/>
    <property type="match status" value="1"/>
</dbReference>
<dbReference type="InterPro" id="IPR036291">
    <property type="entry name" value="NAD(P)-bd_dom_sf"/>
</dbReference>
<organism evidence="12 13">
    <name type="scientific">Candidatus Carbonibacillus altaicus</name>
    <dbReference type="NCBI Taxonomy" id="2163959"/>
    <lineage>
        <taxon>Bacteria</taxon>
        <taxon>Bacillati</taxon>
        <taxon>Bacillota</taxon>
        <taxon>Bacilli</taxon>
        <taxon>Bacillales</taxon>
        <taxon>Candidatus Carbonibacillus</taxon>
    </lineage>
</organism>
<dbReference type="Gene3D" id="1.10.1040.50">
    <property type="match status" value="1"/>
</dbReference>
<keyword evidence="6" id="KW-0520">NAD</keyword>
<dbReference type="GO" id="GO:0006635">
    <property type="term" value="P:fatty acid beta-oxidation"/>
    <property type="evidence" value="ECO:0007669"/>
    <property type="project" value="UniProtKB-UniPathway"/>
</dbReference>
<feature type="domain" description="3-hydroxyacyl-CoA dehydrogenase C-terminal" evidence="10">
    <location>
        <begin position="207"/>
        <end position="306"/>
    </location>
</feature>
<comment type="pathway">
    <text evidence="1">Lipid metabolism; fatty acid beta-oxidation.</text>
</comment>
<comment type="catalytic activity">
    <reaction evidence="8">
        <text>a (3S)-3-hydroxyacyl-CoA + NAD(+) = a 3-oxoacyl-CoA + NADH + H(+)</text>
        <dbReference type="Rhea" id="RHEA:22432"/>
        <dbReference type="ChEBI" id="CHEBI:15378"/>
        <dbReference type="ChEBI" id="CHEBI:57318"/>
        <dbReference type="ChEBI" id="CHEBI:57540"/>
        <dbReference type="ChEBI" id="CHEBI:57945"/>
        <dbReference type="ChEBI" id="CHEBI:90726"/>
        <dbReference type="EC" id="1.1.1.35"/>
    </reaction>
</comment>
<evidence type="ECO:0000259" key="11">
    <source>
        <dbReference type="Pfam" id="PF02737"/>
    </source>
</evidence>
<feature type="domain" description="3-hydroxyacyl-CoA dehydrogenase NAD binding" evidence="11">
    <location>
        <begin position="6"/>
        <end position="204"/>
    </location>
</feature>
<dbReference type="Pfam" id="PF00725">
    <property type="entry name" value="3HCDH"/>
    <property type="match status" value="2"/>
</dbReference>
<feature type="chain" id="PRO_5038663114" evidence="9">
    <location>
        <begin position="24"/>
        <end position="797"/>
    </location>
</feature>
<comment type="caution">
    <text evidence="12">The sequence shown here is derived from an EMBL/GenBank/DDBJ whole genome shotgun (WGS) entry which is preliminary data.</text>
</comment>
<keyword evidence="7" id="KW-0443">Lipid metabolism</keyword>
<dbReference type="AlphaFoldDB" id="A0A2R6Y4Q7"/>
<dbReference type="Gene3D" id="3.40.50.720">
    <property type="entry name" value="NAD(P)-binding Rossmann-like Domain"/>
    <property type="match status" value="1"/>
</dbReference>
<evidence type="ECO:0000256" key="2">
    <source>
        <dbReference type="ARBA" id="ARBA00009463"/>
    </source>
</evidence>
<evidence type="ECO:0000256" key="5">
    <source>
        <dbReference type="ARBA" id="ARBA00023002"/>
    </source>
</evidence>
<name>A0A2R6Y4Q7_9BACL</name>
<dbReference type="CDD" id="cd06558">
    <property type="entry name" value="crotonase-like"/>
    <property type="match status" value="1"/>
</dbReference>
<dbReference type="EMBL" id="PEBX01000004">
    <property type="protein sequence ID" value="PTQ57661.1"/>
    <property type="molecule type" value="Genomic_DNA"/>
</dbReference>
<dbReference type="Proteomes" id="UP000244338">
    <property type="component" value="Unassembled WGS sequence"/>
</dbReference>
<sequence length="797" mass="88066">MQRIRKAAVLGSGVMGASIAAHLANVGIETLLLDIVPRELLPEEAARGLTLSSKEVRNRLANAGKARLLKTKPSPLYDPAVLDLITTGNFEDDLARLKDVDWIIEVVVERLDVKRDLLARVEANWREGTIVSTNTSGISIEAMVEGRNEAFQAHFLGTHFFNPPRYLKLLEIIPHPRTKPEIIDGMRAFAQRRLGKGVVVAKDTPNFIANRIGTYGLLITAQAMQHYGLGVDEVDEITGTAMGRPKSATFRTLDVVGLDTFVHVAQNVYDHVSDSSERDVFRVPDAFLRMVEAGMIGEKSGEGFYKKVKQDGKSEILALDIETLTYRPQRRLSSPALAQGKGKDLATRLKLLLFGQDKASQFAWEITKKTLLYAAQKVGEIADDITAIDQAMRWGFGWELGPFELWDTLGVNTVAERMKKEGEVLPDWVEALLAEEHPSFYRLEGARRTFYLGGRYVEENVPKERLSLKWLKDSGKKIAGNSGASLIDLGDGVLCLEFHSTGNALGVDTNQMAEQAFRLLETDFDGLVIGNQGKNFSAGANLMLMLMEAQDENWDEIDLLVRQFQRFTMRIKTTEKPIVAAPFGMTLGGGYEVAAAASRMQLAAETYMGLVETGVGLIPGGGGTKELLIRFMERLPEGSKADPLPFVSQVFETIALAKVSTSAHDALRLGYARSTDGITIDQDRLLYDAKQEVLHLLEKGYIPRKPQKVRVLGEAGYAALSLGVYSMQNQGLITEHDAKIAHKLAFVLTGGRVPKGTLVDEQYLLDLEREAFLSLIGEPKTQMRMQHMLAKGKPLRN</sequence>